<organism evidence="5 6">
    <name type="scientific">Fulvimarina manganoxydans</name>
    <dbReference type="NCBI Taxonomy" id="937218"/>
    <lineage>
        <taxon>Bacteria</taxon>
        <taxon>Pseudomonadati</taxon>
        <taxon>Pseudomonadota</taxon>
        <taxon>Alphaproteobacteria</taxon>
        <taxon>Hyphomicrobiales</taxon>
        <taxon>Aurantimonadaceae</taxon>
        <taxon>Fulvimarina</taxon>
    </lineage>
</organism>
<proteinExistence type="inferred from homology"/>
<dbReference type="STRING" id="937218.SAMN06297251_12623"/>
<sequence>MDQDTTRLLAVAERLLGEARQAGSDAADVAVASAFSRSVDVRLGHVEETGSSETESVSLRVFVGDRVASVSGDTRSDLKMLAERAVAMAKVSPPDRFASLADEARLAKEILDLDQFDPTDVPTESLRETALALEDAARSVPGVTNSNGASASAGTSSLVLATSHGFRGHRFRSGFSRSASVVAGEGTAMQRDYDFDSRMHYADLKSAEVIGREAGERAVKRLNPGTLATGRMPIVLDPRIARGLLSTLVSAINGAAIARGTSFLKDRMGEKVLPEAMTVTDEPSLKRRPGSRPFDGEGVAGKPLTLVEAGVLKHWLLDTATAKELGLETNGRASRSGAGLSPGSTNVVLTPGQLSPQALIAETGLGFYVNETIGHGTNLVTGDYSCGASGFLIENGELTRPISEVTIAGNLKEMLLALVAADDLDTRFSIVAPTLRIGEMTVAGR</sequence>
<dbReference type="PANTHER" id="PTHR43421">
    <property type="entry name" value="METALLOPROTEASE PMBA"/>
    <property type="match status" value="1"/>
</dbReference>
<reference evidence="5 6" key="1">
    <citation type="submission" date="2017-04" db="EMBL/GenBank/DDBJ databases">
        <authorList>
            <person name="Afonso C.L."/>
            <person name="Miller P.J."/>
            <person name="Scott M.A."/>
            <person name="Spackman E."/>
            <person name="Goraichik I."/>
            <person name="Dimitrov K.M."/>
            <person name="Suarez D.L."/>
            <person name="Swayne D.E."/>
        </authorList>
    </citation>
    <scope>NUCLEOTIDE SEQUENCE [LARGE SCALE GENOMIC DNA]</scope>
    <source>
        <strain evidence="5 6">CGMCC 1.10972</strain>
    </source>
</reference>
<dbReference type="GO" id="GO:0005829">
    <property type="term" value="C:cytosol"/>
    <property type="evidence" value="ECO:0007669"/>
    <property type="project" value="TreeGrafter"/>
</dbReference>
<dbReference type="RefSeq" id="WP_084412285.1">
    <property type="nucleotide sequence ID" value="NZ_FWXR01000026.1"/>
</dbReference>
<dbReference type="Pfam" id="PF01523">
    <property type="entry name" value="PmbA_TldD_1st"/>
    <property type="match status" value="1"/>
</dbReference>
<dbReference type="InterPro" id="IPR036059">
    <property type="entry name" value="TldD/PmbA_sf"/>
</dbReference>
<protein>
    <recommendedName>
        <fullName evidence="7">PmbA protein</fullName>
    </recommendedName>
</protein>
<dbReference type="EMBL" id="FWXR01000026">
    <property type="protein sequence ID" value="SMD09483.1"/>
    <property type="molecule type" value="Genomic_DNA"/>
</dbReference>
<feature type="domain" description="Metalloprotease TldD/E C-terminal" evidence="3">
    <location>
        <begin position="229"/>
        <end position="444"/>
    </location>
</feature>
<dbReference type="GO" id="GO:0008237">
    <property type="term" value="F:metallopeptidase activity"/>
    <property type="evidence" value="ECO:0007669"/>
    <property type="project" value="InterPro"/>
</dbReference>
<dbReference type="Proteomes" id="UP000192656">
    <property type="component" value="Unassembled WGS sequence"/>
</dbReference>
<evidence type="ECO:0000259" key="4">
    <source>
        <dbReference type="Pfam" id="PF19290"/>
    </source>
</evidence>
<evidence type="ECO:0000259" key="2">
    <source>
        <dbReference type="Pfam" id="PF01523"/>
    </source>
</evidence>
<feature type="domain" description="Metalloprotease TldD/E N-terminal" evidence="2">
    <location>
        <begin position="27"/>
        <end position="89"/>
    </location>
</feature>
<name>A0A1W2EIF5_9HYPH</name>
<dbReference type="InterPro" id="IPR045569">
    <property type="entry name" value="Metalloprtase-TldD/E_C"/>
</dbReference>
<dbReference type="OrthoDB" id="9803618at2"/>
<dbReference type="Pfam" id="PF19289">
    <property type="entry name" value="PmbA_TldD_3rd"/>
    <property type="match status" value="1"/>
</dbReference>
<dbReference type="InterPro" id="IPR002510">
    <property type="entry name" value="Metalloprtase-TldD/E_N"/>
</dbReference>
<dbReference type="InterPro" id="IPR045570">
    <property type="entry name" value="Metalloprtase-TldD/E_cen_dom"/>
</dbReference>
<comment type="similarity">
    <text evidence="1">Belongs to the peptidase U62 family.</text>
</comment>
<keyword evidence="6" id="KW-1185">Reference proteome</keyword>
<evidence type="ECO:0000313" key="6">
    <source>
        <dbReference type="Proteomes" id="UP000192656"/>
    </source>
</evidence>
<dbReference type="AlphaFoldDB" id="A0A1W2EIF5"/>
<evidence type="ECO:0008006" key="7">
    <source>
        <dbReference type="Google" id="ProtNLM"/>
    </source>
</evidence>
<accession>A0A1W2EIF5</accession>
<dbReference type="PANTHER" id="PTHR43421:SF1">
    <property type="entry name" value="METALLOPROTEASE PMBA"/>
    <property type="match status" value="1"/>
</dbReference>
<evidence type="ECO:0000259" key="3">
    <source>
        <dbReference type="Pfam" id="PF19289"/>
    </source>
</evidence>
<dbReference type="Gene3D" id="3.30.2290.10">
    <property type="entry name" value="PmbA/TldD superfamily"/>
    <property type="match status" value="1"/>
</dbReference>
<dbReference type="SUPFAM" id="SSF111283">
    <property type="entry name" value="Putative modulator of DNA gyrase, PmbA/TldD"/>
    <property type="match status" value="1"/>
</dbReference>
<evidence type="ECO:0000256" key="1">
    <source>
        <dbReference type="ARBA" id="ARBA00005836"/>
    </source>
</evidence>
<dbReference type="GO" id="GO:0006508">
    <property type="term" value="P:proteolysis"/>
    <property type="evidence" value="ECO:0007669"/>
    <property type="project" value="InterPro"/>
</dbReference>
<dbReference type="InterPro" id="IPR047657">
    <property type="entry name" value="PmbA"/>
</dbReference>
<gene>
    <name evidence="5" type="ORF">SAMN06297251_12623</name>
</gene>
<evidence type="ECO:0000313" key="5">
    <source>
        <dbReference type="EMBL" id="SMD09483.1"/>
    </source>
</evidence>
<dbReference type="InterPro" id="IPR035068">
    <property type="entry name" value="TldD/PmbA_N"/>
</dbReference>
<feature type="domain" description="Metalloprotease TldD/E central" evidence="4">
    <location>
        <begin position="117"/>
        <end position="222"/>
    </location>
</feature>
<dbReference type="Pfam" id="PF19290">
    <property type="entry name" value="PmbA_TldD_2nd"/>
    <property type="match status" value="1"/>
</dbReference>